<dbReference type="Proteomes" id="UP001165190">
    <property type="component" value="Unassembled WGS sequence"/>
</dbReference>
<sequence>MGFVFTYFIIVTTDYLHGIEDNEVHRSDKVVNENEALSRSTSSDAEVIRSEDTKIVNRTESRVSLTCRLVLKVHKNLFKF</sequence>
<evidence type="ECO:0000256" key="5">
    <source>
        <dbReference type="ARBA" id="ARBA00023004"/>
    </source>
</evidence>
<dbReference type="AlphaFoldDB" id="A0A9W7IIK5"/>
<comment type="caution">
    <text evidence="6">The sequence shown here is derived from an EMBL/GenBank/DDBJ whole genome shotgun (WGS) entry which is preliminary data.</text>
</comment>
<dbReference type="GO" id="GO:0005634">
    <property type="term" value="C:nucleus"/>
    <property type="evidence" value="ECO:0007669"/>
    <property type="project" value="TreeGrafter"/>
</dbReference>
<evidence type="ECO:0000256" key="3">
    <source>
        <dbReference type="ARBA" id="ARBA00022964"/>
    </source>
</evidence>
<keyword evidence="4" id="KW-0560">Oxidoreductase</keyword>
<dbReference type="PANTHER" id="PTHR46030">
    <property type="entry name" value="ALPHA-KETOGLUTARATE-DEPENDENT DIOXYGENASE ALKB HOMOLOG 6"/>
    <property type="match status" value="1"/>
</dbReference>
<keyword evidence="2" id="KW-0479">Metal-binding</keyword>
<evidence type="ECO:0000256" key="2">
    <source>
        <dbReference type="ARBA" id="ARBA00022723"/>
    </source>
</evidence>
<keyword evidence="3" id="KW-0223">Dioxygenase</keyword>
<reference evidence="6" key="1">
    <citation type="submission" date="2023-05" db="EMBL/GenBank/DDBJ databases">
        <title>Genome and transcriptome analyses reveal genes involved in the formation of fine ridges on petal epidermal cells in Hibiscus trionum.</title>
        <authorList>
            <person name="Koshimizu S."/>
            <person name="Masuda S."/>
            <person name="Ishii T."/>
            <person name="Shirasu K."/>
            <person name="Hoshino A."/>
            <person name="Arita M."/>
        </authorList>
    </citation>
    <scope>NUCLEOTIDE SEQUENCE</scope>
    <source>
        <strain evidence="6">Hamamatsu line</strain>
    </source>
</reference>
<evidence type="ECO:0000313" key="6">
    <source>
        <dbReference type="EMBL" id="GMI95968.1"/>
    </source>
</evidence>
<evidence type="ECO:0000313" key="7">
    <source>
        <dbReference type="Proteomes" id="UP001165190"/>
    </source>
</evidence>
<accession>A0A9W7IIK5</accession>
<dbReference type="GO" id="GO:0046872">
    <property type="term" value="F:metal ion binding"/>
    <property type="evidence" value="ECO:0007669"/>
    <property type="project" value="UniProtKB-KW"/>
</dbReference>
<dbReference type="InterPro" id="IPR032862">
    <property type="entry name" value="ALKBH6"/>
</dbReference>
<name>A0A9W7IIK5_HIBTR</name>
<keyword evidence="5" id="KW-0408">Iron</keyword>
<dbReference type="GO" id="GO:0051213">
    <property type="term" value="F:dioxygenase activity"/>
    <property type="evidence" value="ECO:0007669"/>
    <property type="project" value="UniProtKB-KW"/>
</dbReference>
<dbReference type="OrthoDB" id="953759at2759"/>
<evidence type="ECO:0000256" key="4">
    <source>
        <dbReference type="ARBA" id="ARBA00023002"/>
    </source>
</evidence>
<gene>
    <name evidence="6" type="ORF">HRI_003266100</name>
</gene>
<evidence type="ECO:0000256" key="1">
    <source>
        <dbReference type="ARBA" id="ARBA00007879"/>
    </source>
</evidence>
<organism evidence="6 7">
    <name type="scientific">Hibiscus trionum</name>
    <name type="common">Flower of an hour</name>
    <dbReference type="NCBI Taxonomy" id="183268"/>
    <lineage>
        <taxon>Eukaryota</taxon>
        <taxon>Viridiplantae</taxon>
        <taxon>Streptophyta</taxon>
        <taxon>Embryophyta</taxon>
        <taxon>Tracheophyta</taxon>
        <taxon>Spermatophyta</taxon>
        <taxon>Magnoliopsida</taxon>
        <taxon>eudicotyledons</taxon>
        <taxon>Gunneridae</taxon>
        <taxon>Pentapetalae</taxon>
        <taxon>rosids</taxon>
        <taxon>malvids</taxon>
        <taxon>Malvales</taxon>
        <taxon>Malvaceae</taxon>
        <taxon>Malvoideae</taxon>
        <taxon>Hibiscus</taxon>
    </lineage>
</organism>
<keyword evidence="7" id="KW-1185">Reference proteome</keyword>
<proteinExistence type="inferred from homology"/>
<dbReference type="PANTHER" id="PTHR46030:SF1">
    <property type="entry name" value="ALPHA-KETOGLUTARATE-DEPENDENT DIOXYGENASE ALKB HOMOLOG 6"/>
    <property type="match status" value="1"/>
</dbReference>
<protein>
    <submittedName>
        <fullName evidence="6">AlkB homolog 6</fullName>
    </submittedName>
</protein>
<comment type="similarity">
    <text evidence="1">Belongs to the alkB family.</text>
</comment>
<dbReference type="EMBL" id="BSYR01000028">
    <property type="protein sequence ID" value="GMI95968.1"/>
    <property type="molecule type" value="Genomic_DNA"/>
</dbReference>